<evidence type="ECO:0000313" key="14">
    <source>
        <dbReference type="EMBL" id="CAE6205292.1"/>
    </source>
</evidence>
<dbReference type="InterPro" id="IPR040275">
    <property type="entry name" value="At5g39450-like"/>
</dbReference>
<dbReference type="Pfam" id="PF00069">
    <property type="entry name" value="Pkinase"/>
    <property type="match status" value="1"/>
</dbReference>
<evidence type="ECO:0000256" key="10">
    <source>
        <dbReference type="PROSITE-ProRule" id="PRU10141"/>
    </source>
</evidence>
<dbReference type="InterPro" id="IPR000719">
    <property type="entry name" value="Prot_kinase_dom"/>
</dbReference>
<dbReference type="SUPFAM" id="SSF81383">
    <property type="entry name" value="F-box domain"/>
    <property type="match status" value="1"/>
</dbReference>
<dbReference type="PROSITE" id="PS50030">
    <property type="entry name" value="UBA"/>
    <property type="match status" value="1"/>
</dbReference>
<sequence>MEGSSRKATSKKKSDLPNYIIGKTLGHGSFAKVKLAVHVATGQNVAIKIFDRLKIKKMDVDIKVIETPDNIYVVMEYVKSGELFDYIVKNGRLQEDKARHLFQQLISGVEYCHHNRIVHRDLKPENVLLDSKCNIKIVDFGLSNVMQDGHFFKTSCGSPNYAAPEVVSGKHYSGPEVDIWSCGVILYALLCGTLPFSDENMPSLFDKIKRGIYILPDHLSPLARDLISRMLMVDPLMRISIAEIRHHHWFNNDLPPYLTIHPLDTIEQAKKIDEEIIQKVVNIGFDRYQVVASLVNRVQNEATVAYHLLLDDQNRKCVPNDHSQSKFKEISDGIHMRFHSPPKDGIFNSILPIDQGIASNVGHPFPALTGLRSHFQDNRSWTLGLRSQGRPCEIMSEVFKALQNLKICWKKIGLYNIKCKWVRSFANYKNQNQRNIVLKDESNMIEDKCSMVLPTVIKFELQLYKVSEGKYLLDIQRVDGPQFIFLDLCADFLTELEDVIAVIARFVSPRDICNLSLCCKSLCEVFDSERIWLVQCEVVKVLPLFEMIQWRIGVSSYKALCRFLGEVMKPLVGVWVHQNPELGNVVYVMPGFLSVVGCRVIPQEVGPLGIEEARVMWSPVFEIICGFDGSAKFFLHGRDGKLHCCLHPGFVMGIEKSCNVLLLEVETRREKELCSEIETVLLGETGVQLPFRKLPFSYRRNLLHIVTSTVGIPVPDLSSERLFPTSKDDEAVLLERRTMLIKMHKFGGDWNHMNLEDECINIPNQVDINESWKHLGFEVDNRNMDAGNQTQRKSFSRYFRSGIKHILGRSSSLKNTSSSRSETRPWNLQKFLNFGDSIGLSLKTSNIKLSSYQGWPNMDETRYALYKLPIKNPIASEEYAGLWGGTFGWPPGKCTEDKPGKALFLLMLSYEESQDGTERLLIGTKILEGTHYAMHPNGSAMFVIKIDSPSFEHFPFDANGEDFEHSYAGEGTAKGYGFRYPGYKPGTLFVTSKGLLMFVWKATKVVLTLQRLDLGELLRKGVCVSPLPPCLNFAYLTKSHTNVFAPERRRP</sequence>
<evidence type="ECO:0000256" key="7">
    <source>
        <dbReference type="ARBA" id="ARBA00022840"/>
    </source>
</evidence>
<dbReference type="GO" id="GO:0004674">
    <property type="term" value="F:protein serine/threonine kinase activity"/>
    <property type="evidence" value="ECO:0007669"/>
    <property type="project" value="UniProtKB-KW"/>
</dbReference>
<feature type="domain" description="Protein kinase" evidence="11">
    <location>
        <begin position="19"/>
        <end position="250"/>
    </location>
</feature>
<reference evidence="14" key="1">
    <citation type="submission" date="2021-01" db="EMBL/GenBank/DDBJ databases">
        <authorList>
            <person name="Bezrukov I."/>
        </authorList>
    </citation>
    <scope>NUCLEOTIDE SEQUENCE</scope>
</reference>
<keyword evidence="5 10" id="KW-0547">Nucleotide-binding</keyword>
<keyword evidence="4" id="KW-0808">Transferase</keyword>
<proteinExistence type="inferred from homology"/>
<dbReference type="SUPFAM" id="SSF103243">
    <property type="entry name" value="KA1-like"/>
    <property type="match status" value="1"/>
</dbReference>
<dbReference type="FunFam" id="1.10.510.10:FF:000407">
    <property type="entry name" value="Non-specific serine/threonine protein kinase"/>
    <property type="match status" value="1"/>
</dbReference>
<dbReference type="PROSITE" id="PS00108">
    <property type="entry name" value="PROTEIN_KINASE_ST"/>
    <property type="match status" value="1"/>
</dbReference>
<evidence type="ECO:0000256" key="4">
    <source>
        <dbReference type="ARBA" id="ARBA00022679"/>
    </source>
</evidence>
<dbReference type="GO" id="GO:0005524">
    <property type="term" value="F:ATP binding"/>
    <property type="evidence" value="ECO:0007669"/>
    <property type="project" value="UniProtKB-UniRule"/>
</dbReference>
<keyword evidence="15" id="KW-1185">Reference proteome</keyword>
<dbReference type="InterPro" id="IPR011009">
    <property type="entry name" value="Kinase-like_dom_sf"/>
</dbReference>
<evidence type="ECO:0000256" key="3">
    <source>
        <dbReference type="ARBA" id="ARBA00022527"/>
    </source>
</evidence>
<dbReference type="InterPro" id="IPR036047">
    <property type="entry name" value="F-box-like_dom_sf"/>
</dbReference>
<name>A0A8S2B6F0_ARAAE</name>
<evidence type="ECO:0000256" key="5">
    <source>
        <dbReference type="ARBA" id="ARBA00022741"/>
    </source>
</evidence>
<dbReference type="PANTHER" id="PTHR31370">
    <property type="entry name" value="F-BOX PROTEIN FAMILY-LIKE"/>
    <property type="match status" value="1"/>
</dbReference>
<dbReference type="InterPro" id="IPR001772">
    <property type="entry name" value="KA1_dom"/>
</dbReference>
<dbReference type="EMBL" id="LR999457">
    <property type="protein sequence ID" value="CAE6205292.1"/>
    <property type="molecule type" value="Genomic_DNA"/>
</dbReference>
<dbReference type="Gene3D" id="1.10.510.10">
    <property type="entry name" value="Transferase(Phosphotransferase) domain 1"/>
    <property type="match status" value="1"/>
</dbReference>
<dbReference type="SUPFAM" id="SSF56112">
    <property type="entry name" value="Protein kinase-like (PK-like)"/>
    <property type="match status" value="1"/>
</dbReference>
<dbReference type="Proteomes" id="UP000682877">
    <property type="component" value="Chromosome 7"/>
</dbReference>
<comment type="similarity">
    <text evidence="1">Belongs to the protein kinase superfamily. CAMK Ser/Thr protein kinase family. SNF1 subfamily.</text>
</comment>
<evidence type="ECO:0000259" key="11">
    <source>
        <dbReference type="PROSITE" id="PS50011"/>
    </source>
</evidence>
<evidence type="ECO:0000256" key="8">
    <source>
        <dbReference type="ARBA" id="ARBA00047899"/>
    </source>
</evidence>
<dbReference type="FunFam" id="3.30.310.80:FF:000006">
    <property type="entry name" value="Non-specific serine/threonine protein kinase"/>
    <property type="match status" value="1"/>
</dbReference>
<dbReference type="CDD" id="cd14335">
    <property type="entry name" value="UBA_SnRK1_plant"/>
    <property type="match status" value="1"/>
</dbReference>
<comment type="catalytic activity">
    <reaction evidence="8">
        <text>L-threonyl-[protein] + ATP = O-phospho-L-threonyl-[protein] + ADP + H(+)</text>
        <dbReference type="Rhea" id="RHEA:46608"/>
        <dbReference type="Rhea" id="RHEA-COMP:11060"/>
        <dbReference type="Rhea" id="RHEA-COMP:11605"/>
        <dbReference type="ChEBI" id="CHEBI:15378"/>
        <dbReference type="ChEBI" id="CHEBI:30013"/>
        <dbReference type="ChEBI" id="CHEBI:30616"/>
        <dbReference type="ChEBI" id="CHEBI:61977"/>
        <dbReference type="ChEBI" id="CHEBI:456216"/>
        <dbReference type="EC" id="2.7.11.1"/>
    </reaction>
</comment>
<dbReference type="PANTHER" id="PTHR31370:SF2">
    <property type="entry name" value="OS08G0105100 PROTEIN"/>
    <property type="match status" value="1"/>
</dbReference>
<dbReference type="SMART" id="SM00220">
    <property type="entry name" value="S_TKc"/>
    <property type="match status" value="1"/>
</dbReference>
<evidence type="ECO:0000256" key="9">
    <source>
        <dbReference type="ARBA" id="ARBA00048679"/>
    </source>
</evidence>
<dbReference type="Pfam" id="PF00627">
    <property type="entry name" value="UBA"/>
    <property type="match status" value="1"/>
</dbReference>
<organism evidence="14 15">
    <name type="scientific">Arabidopsis arenosa</name>
    <name type="common">Sand rock-cress</name>
    <name type="synonym">Cardaminopsis arenosa</name>
    <dbReference type="NCBI Taxonomy" id="38785"/>
    <lineage>
        <taxon>Eukaryota</taxon>
        <taxon>Viridiplantae</taxon>
        <taxon>Streptophyta</taxon>
        <taxon>Embryophyta</taxon>
        <taxon>Tracheophyta</taxon>
        <taxon>Spermatophyta</taxon>
        <taxon>Magnoliopsida</taxon>
        <taxon>eudicotyledons</taxon>
        <taxon>Gunneridae</taxon>
        <taxon>Pentapetalae</taxon>
        <taxon>rosids</taxon>
        <taxon>malvids</taxon>
        <taxon>Brassicales</taxon>
        <taxon>Brassicaceae</taxon>
        <taxon>Camelineae</taxon>
        <taxon>Arabidopsis</taxon>
    </lineage>
</organism>
<dbReference type="PROSITE" id="PS50032">
    <property type="entry name" value="KA1"/>
    <property type="match status" value="1"/>
</dbReference>
<dbReference type="AlphaFoldDB" id="A0A8S2B6F0"/>
<dbReference type="InterPro" id="IPR028375">
    <property type="entry name" value="KA1/Ssp2_C"/>
</dbReference>
<keyword evidence="6" id="KW-0418">Kinase</keyword>
<evidence type="ECO:0000256" key="6">
    <source>
        <dbReference type="ARBA" id="ARBA00022777"/>
    </source>
</evidence>
<feature type="binding site" evidence="10">
    <location>
        <position position="48"/>
    </location>
    <ligand>
        <name>ATP</name>
        <dbReference type="ChEBI" id="CHEBI:30616"/>
    </ligand>
</feature>
<keyword evidence="7 10" id="KW-0067">ATP-binding</keyword>
<dbReference type="InterPro" id="IPR001810">
    <property type="entry name" value="F-box_dom"/>
</dbReference>
<dbReference type="EC" id="2.7.11.1" evidence="2"/>
<evidence type="ECO:0000313" key="15">
    <source>
        <dbReference type="Proteomes" id="UP000682877"/>
    </source>
</evidence>
<dbReference type="InterPro" id="IPR008271">
    <property type="entry name" value="Ser/Thr_kinase_AS"/>
</dbReference>
<gene>
    <name evidence="14" type="ORF">AARE701A_LOCUS20105</name>
</gene>
<feature type="domain" description="UBA" evidence="12">
    <location>
        <begin position="271"/>
        <end position="311"/>
    </location>
</feature>
<dbReference type="CDD" id="cd12122">
    <property type="entry name" value="AMPKA_C"/>
    <property type="match status" value="1"/>
</dbReference>
<accession>A0A8S2B6F0</accession>
<dbReference type="PROSITE" id="PS50011">
    <property type="entry name" value="PROTEIN_KINASE_DOM"/>
    <property type="match status" value="1"/>
</dbReference>
<comment type="catalytic activity">
    <reaction evidence="9">
        <text>L-seryl-[protein] + ATP = O-phospho-L-seryl-[protein] + ADP + H(+)</text>
        <dbReference type="Rhea" id="RHEA:17989"/>
        <dbReference type="Rhea" id="RHEA-COMP:9863"/>
        <dbReference type="Rhea" id="RHEA-COMP:11604"/>
        <dbReference type="ChEBI" id="CHEBI:15378"/>
        <dbReference type="ChEBI" id="CHEBI:29999"/>
        <dbReference type="ChEBI" id="CHEBI:30616"/>
        <dbReference type="ChEBI" id="CHEBI:83421"/>
        <dbReference type="ChEBI" id="CHEBI:456216"/>
        <dbReference type="EC" id="2.7.11.1"/>
    </reaction>
</comment>
<dbReference type="InterPro" id="IPR015940">
    <property type="entry name" value="UBA"/>
</dbReference>
<dbReference type="Gene3D" id="3.30.310.80">
    <property type="entry name" value="Kinase associated domain 1, KA1"/>
    <property type="match status" value="1"/>
</dbReference>
<dbReference type="Pfam" id="PF02149">
    <property type="entry name" value="KA1"/>
    <property type="match status" value="1"/>
</dbReference>
<evidence type="ECO:0000259" key="12">
    <source>
        <dbReference type="PROSITE" id="PS50030"/>
    </source>
</evidence>
<protein>
    <recommendedName>
        <fullName evidence="2">non-specific serine/threonine protein kinase</fullName>
        <ecNumber evidence="2">2.7.11.1</ecNumber>
    </recommendedName>
</protein>
<dbReference type="Pfam" id="PF00646">
    <property type="entry name" value="F-box"/>
    <property type="match status" value="1"/>
</dbReference>
<dbReference type="PROSITE" id="PS00107">
    <property type="entry name" value="PROTEIN_KINASE_ATP"/>
    <property type="match status" value="1"/>
</dbReference>
<feature type="domain" description="KA1" evidence="13">
    <location>
        <begin position="450"/>
        <end position="498"/>
    </location>
</feature>
<dbReference type="InterPro" id="IPR017441">
    <property type="entry name" value="Protein_kinase_ATP_BS"/>
</dbReference>
<keyword evidence="3" id="KW-0723">Serine/threonine-protein kinase</keyword>
<evidence type="ECO:0000259" key="13">
    <source>
        <dbReference type="PROSITE" id="PS50032"/>
    </source>
</evidence>
<evidence type="ECO:0000256" key="1">
    <source>
        <dbReference type="ARBA" id="ARBA00006234"/>
    </source>
</evidence>
<evidence type="ECO:0000256" key="2">
    <source>
        <dbReference type="ARBA" id="ARBA00012513"/>
    </source>
</evidence>